<feature type="region of interest" description="Disordered" evidence="1">
    <location>
        <begin position="274"/>
        <end position="299"/>
    </location>
</feature>
<feature type="compositionally biased region" description="Polar residues" evidence="1">
    <location>
        <begin position="189"/>
        <end position="198"/>
    </location>
</feature>
<feature type="region of interest" description="Disordered" evidence="1">
    <location>
        <begin position="494"/>
        <end position="624"/>
    </location>
</feature>
<evidence type="ECO:0000313" key="3">
    <source>
        <dbReference type="Proteomes" id="UP000815325"/>
    </source>
</evidence>
<feature type="compositionally biased region" description="Polar residues" evidence="1">
    <location>
        <begin position="747"/>
        <end position="760"/>
    </location>
</feature>
<feature type="region of interest" description="Disordered" evidence="1">
    <location>
        <begin position="737"/>
        <end position="785"/>
    </location>
</feature>
<protein>
    <submittedName>
        <fullName evidence="2">Uncharacterized protein</fullName>
    </submittedName>
</protein>
<evidence type="ECO:0000256" key="1">
    <source>
        <dbReference type="SAM" id="MobiDB-lite"/>
    </source>
</evidence>
<accession>A0ABQ7H532</accession>
<feature type="compositionally biased region" description="Low complexity" evidence="1">
    <location>
        <begin position="333"/>
        <end position="387"/>
    </location>
</feature>
<feature type="compositionally biased region" description="Low complexity" evidence="1">
    <location>
        <begin position="1031"/>
        <end position="1042"/>
    </location>
</feature>
<gene>
    <name evidence="2" type="ORF">DUNSADRAFT_10355</name>
</gene>
<name>A0ABQ7H532_DUNSA</name>
<proteinExistence type="predicted"/>
<feature type="compositionally biased region" description="Gly residues" evidence="1">
    <location>
        <begin position="943"/>
        <end position="954"/>
    </location>
</feature>
<feature type="region of interest" description="Disordered" evidence="1">
    <location>
        <begin position="186"/>
        <end position="226"/>
    </location>
</feature>
<feature type="compositionally biased region" description="Low complexity" evidence="1">
    <location>
        <begin position="214"/>
        <end position="226"/>
    </location>
</feature>
<keyword evidence="3" id="KW-1185">Reference proteome</keyword>
<feature type="region of interest" description="Disordered" evidence="1">
    <location>
        <begin position="883"/>
        <end position="982"/>
    </location>
</feature>
<dbReference type="Proteomes" id="UP000815325">
    <property type="component" value="Unassembled WGS sequence"/>
</dbReference>
<feature type="compositionally biased region" description="Polar residues" evidence="1">
    <location>
        <begin position="503"/>
        <end position="524"/>
    </location>
</feature>
<dbReference type="EMBL" id="MU069473">
    <property type="protein sequence ID" value="KAF5841918.1"/>
    <property type="molecule type" value="Genomic_DNA"/>
</dbReference>
<organism evidence="2 3">
    <name type="scientific">Dunaliella salina</name>
    <name type="common">Green alga</name>
    <name type="synonym">Protococcus salinus</name>
    <dbReference type="NCBI Taxonomy" id="3046"/>
    <lineage>
        <taxon>Eukaryota</taxon>
        <taxon>Viridiplantae</taxon>
        <taxon>Chlorophyta</taxon>
        <taxon>core chlorophytes</taxon>
        <taxon>Chlorophyceae</taxon>
        <taxon>CS clade</taxon>
        <taxon>Chlamydomonadales</taxon>
        <taxon>Dunaliellaceae</taxon>
        <taxon>Dunaliella</taxon>
    </lineage>
</organism>
<evidence type="ECO:0000313" key="2">
    <source>
        <dbReference type="EMBL" id="KAF5841918.1"/>
    </source>
</evidence>
<feature type="compositionally biased region" description="Low complexity" evidence="1">
    <location>
        <begin position="288"/>
        <end position="299"/>
    </location>
</feature>
<sequence>MCLQTSCTSEQIKTLHLAAAAAASATATAATPCNSKPRAPATCGAAPSYRPISCPYCQGIVPQPLPPILQDCHTAGHHATPTAQCAVQPPLHSAKNHGTEQHATPGAQCAVTQPLHSTQSHDAGHHATPAVQCAVPNPLHCVQCPEPQPLHSSQSYNAGHHATSAAAQHPQNWCCSIAASTAACPGQGPWQQKPQESIHSIPYGPIHSVPSNFQAPPQAAQQQQHGCCTAASHTATAAAAVQGAQRQTDVHALGGQGKEVSSLLLKEELSLHPEAPLPLNHEGPFLNRQQPWQQQQQQRKPQCYCLAPAASRQPSMRWDSPQHPLNEFLHLPLQQQQQQQQHQHQQQRQAFIRRQVQQQQQQRQDPFRQQVQQEEQQQQPLQPQLRQVPEKPHQQQRGDSLSVADDDSDGDGLPGRCQDGGAEGGRRALLQFLHHKMTQLRHHRLLRNVLVAWKQAASAKKIDRLLLETVDRLHAERVLQGTFAAWRALAQEGVRSPCARSPAQASRNPSPTEARTPCSSTSSSEHARPARPTALSPLPLISPLPQLPSPTLGPAVPGTAESAVAAAAAAAAGGSEPQRGQEDCGAQASPTSSVSFQPFVGQGKDQGSQLSTPCLQLPTKNGGDGSRVVVFDEMRRMLLRMEAMLQQPEGLDVGSMRKPLSCSDAMGSKNGALPYPCSRPLPQHTDHTPLKVGIPTSTTSQVSAILRSPGGTVLNGSSTTGLGSKQEQVVRGEAAVQHPGHCRSDGRWSSSHCPPRNTTSVPPPLDSLRARNAHSPPAAGHGPGTSWCPRMDAGLRVSRLWTCQPAKDAGLRNGLRGSQPHGDAGWRRSGLRACQPAEDAATLVGPSTAQAAHHAAHHHMLVQQDAADLQFRIATLLQGRQPGEALQGRQPGEALQGRQPGEALQGRQPGEALQGRQAGEALQGRQAGEALQGRQAGEALQGRQGGEALRGGLAGEAPRPAVRPPQQAVPAGEAASLDGHRSAAPVGEAASLHGPLVDILAMRAQLQGMLHHLARVEAEVEKKQHPPSLGSPRSSARAQAPSTWVPTFPHSSGMPITSKPKWRAIELGTQDPESLLHLELAELEQKLRMIRTKQNDLKH</sequence>
<feature type="region of interest" description="Disordered" evidence="1">
    <location>
        <begin position="1019"/>
        <end position="1052"/>
    </location>
</feature>
<feature type="compositionally biased region" description="Low complexity" evidence="1">
    <location>
        <begin position="955"/>
        <end position="971"/>
    </location>
</feature>
<feature type="compositionally biased region" description="Low complexity" evidence="1">
    <location>
        <begin position="549"/>
        <end position="577"/>
    </location>
</feature>
<reference evidence="2" key="1">
    <citation type="submission" date="2017-08" db="EMBL/GenBank/DDBJ databases">
        <authorList>
            <person name="Polle J.E."/>
            <person name="Barry K."/>
            <person name="Cushman J."/>
            <person name="Schmutz J."/>
            <person name="Tran D."/>
            <person name="Hathwaick L.T."/>
            <person name="Yim W.C."/>
            <person name="Jenkins J."/>
            <person name="Mckie-Krisberg Z.M."/>
            <person name="Prochnik S."/>
            <person name="Lindquist E."/>
            <person name="Dockter R.B."/>
            <person name="Adam C."/>
            <person name="Molina H."/>
            <person name="Bunkerborg J."/>
            <person name="Jin E."/>
            <person name="Buchheim M."/>
            <person name="Magnuson J."/>
        </authorList>
    </citation>
    <scope>NUCLEOTIDE SEQUENCE</scope>
    <source>
        <strain evidence="2">CCAP 19/18</strain>
    </source>
</reference>
<feature type="compositionally biased region" description="Polar residues" evidence="1">
    <location>
        <begin position="605"/>
        <end position="614"/>
    </location>
</feature>
<feature type="region of interest" description="Disordered" evidence="1">
    <location>
        <begin position="333"/>
        <end position="422"/>
    </location>
</feature>
<comment type="caution">
    <text evidence="2">The sequence shown here is derived from an EMBL/GenBank/DDBJ whole genome shotgun (WGS) entry which is preliminary data.</text>
</comment>